<proteinExistence type="predicted"/>
<evidence type="ECO:0000256" key="1">
    <source>
        <dbReference type="ARBA" id="ARBA00012417"/>
    </source>
</evidence>
<keyword evidence="2" id="KW-0239">DNA-directed DNA polymerase</keyword>
<dbReference type="InterPro" id="IPR004622">
    <property type="entry name" value="DNA_pol_HolB"/>
</dbReference>
<dbReference type="EC" id="2.7.7.7" evidence="1"/>
<dbReference type="GO" id="GO:0003887">
    <property type="term" value="F:DNA-directed DNA polymerase activity"/>
    <property type="evidence" value="ECO:0007669"/>
    <property type="project" value="UniProtKB-KW"/>
</dbReference>
<keyword evidence="2" id="KW-0808">Transferase</keyword>
<evidence type="ECO:0000256" key="2">
    <source>
        <dbReference type="ARBA" id="ARBA00022932"/>
    </source>
</evidence>
<dbReference type="NCBIfam" id="TIGR00678">
    <property type="entry name" value="holB"/>
    <property type="match status" value="1"/>
</dbReference>
<evidence type="ECO:0000256" key="3">
    <source>
        <dbReference type="ARBA" id="ARBA00049244"/>
    </source>
</evidence>
<dbReference type="PANTHER" id="PTHR11669">
    <property type="entry name" value="REPLICATION FACTOR C / DNA POLYMERASE III GAMMA-TAU SUBUNIT"/>
    <property type="match status" value="1"/>
</dbReference>
<dbReference type="Gene3D" id="3.40.50.300">
    <property type="entry name" value="P-loop containing nucleotide triphosphate hydrolases"/>
    <property type="match status" value="1"/>
</dbReference>
<dbReference type="InterPro" id="IPR027417">
    <property type="entry name" value="P-loop_NTPase"/>
</dbReference>
<gene>
    <name evidence="4" type="primary">holB</name>
    <name evidence="4" type="ORF">C9940_01140</name>
</gene>
<dbReference type="Pfam" id="PF13177">
    <property type="entry name" value="DNA_pol3_delta2"/>
    <property type="match status" value="1"/>
</dbReference>
<dbReference type="GO" id="GO:0008408">
    <property type="term" value="F:3'-5' exonuclease activity"/>
    <property type="evidence" value="ECO:0007669"/>
    <property type="project" value="InterPro"/>
</dbReference>
<dbReference type="SUPFAM" id="SSF52540">
    <property type="entry name" value="P-loop containing nucleoside triphosphate hydrolases"/>
    <property type="match status" value="1"/>
</dbReference>
<protein>
    <recommendedName>
        <fullName evidence="1">DNA-directed DNA polymerase</fullName>
        <ecNumber evidence="1">2.7.7.7</ecNumber>
    </recommendedName>
</protein>
<dbReference type="InterPro" id="IPR050238">
    <property type="entry name" value="DNA_Rep/Repair_Clamp_Loader"/>
</dbReference>
<evidence type="ECO:0000313" key="4">
    <source>
        <dbReference type="EMBL" id="PTB86735.1"/>
    </source>
</evidence>
<comment type="catalytic activity">
    <reaction evidence="3">
        <text>DNA(n) + a 2'-deoxyribonucleoside 5'-triphosphate = DNA(n+1) + diphosphate</text>
        <dbReference type="Rhea" id="RHEA:22508"/>
        <dbReference type="Rhea" id="RHEA-COMP:17339"/>
        <dbReference type="Rhea" id="RHEA-COMP:17340"/>
        <dbReference type="ChEBI" id="CHEBI:33019"/>
        <dbReference type="ChEBI" id="CHEBI:61560"/>
        <dbReference type="ChEBI" id="CHEBI:173112"/>
        <dbReference type="EC" id="2.7.7.7"/>
    </reaction>
</comment>
<keyword evidence="2" id="KW-0548">Nucleotidyltransferase</keyword>
<organism evidence="4">
    <name type="scientific">Pseudidiomarina aestuarii</name>
    <dbReference type="NCBI Taxonomy" id="624146"/>
    <lineage>
        <taxon>Bacteria</taxon>
        <taxon>Pseudomonadati</taxon>
        <taxon>Pseudomonadota</taxon>
        <taxon>Gammaproteobacteria</taxon>
        <taxon>Alteromonadales</taxon>
        <taxon>Idiomarinaceae</taxon>
        <taxon>Pseudidiomarina</taxon>
    </lineage>
</organism>
<dbReference type="PANTHER" id="PTHR11669:SF8">
    <property type="entry name" value="DNA POLYMERASE III SUBUNIT DELTA"/>
    <property type="match status" value="1"/>
</dbReference>
<name>A0A2T4CYV6_9GAMM</name>
<reference evidence="4" key="1">
    <citation type="submission" date="2018-03" db="EMBL/GenBank/DDBJ databases">
        <title>Cross-interface Injection: A General Nanoliter Liquid Handling Method Applied to Single Cells Genome Amplification Automated Nanoliter Liquid Handling Applied to Single Cell Multiple Displacement Amplification.</title>
        <authorList>
            <person name="Yun J."/>
            <person name="Xu P."/>
            <person name="Xu J."/>
            <person name="Dai X."/>
            <person name="Wang Y."/>
            <person name="Zheng X."/>
            <person name="Cao C."/>
            <person name="Yi Q."/>
            <person name="Zhu Y."/>
            <person name="Wang L."/>
            <person name="Dong Z."/>
            <person name="Huang Y."/>
            <person name="Huang L."/>
            <person name="Du W."/>
        </authorList>
    </citation>
    <scope>NUCLEOTIDE SEQUENCE [LARGE SCALE GENOMIC DNA]</scope>
    <source>
        <strain evidence="4">Z-D3-2</strain>
    </source>
</reference>
<comment type="caution">
    <text evidence="4">The sequence shown here is derived from an EMBL/GenBank/DDBJ whole genome shotgun (WGS) entry which is preliminary data.</text>
</comment>
<dbReference type="GO" id="GO:0006261">
    <property type="term" value="P:DNA-templated DNA replication"/>
    <property type="evidence" value="ECO:0007669"/>
    <property type="project" value="TreeGrafter"/>
</dbReference>
<dbReference type="EMBL" id="PYVN01000006">
    <property type="protein sequence ID" value="PTB86735.1"/>
    <property type="molecule type" value="Genomic_DNA"/>
</dbReference>
<dbReference type="AlphaFoldDB" id="A0A2T4CYV6"/>
<dbReference type="GO" id="GO:0009360">
    <property type="term" value="C:DNA polymerase III complex"/>
    <property type="evidence" value="ECO:0007669"/>
    <property type="project" value="TreeGrafter"/>
</dbReference>
<sequence length="320" mass="36073">MTALFPWQQTVWQHIVDRVEQQRMPHAVLLTGVAGLGKKQLASKMAESLLCLAADKQFNACGVCHSCQIMQAGNHPDHLTIRSEEAGKSIKIDQIRALKEKQSLTPSVANWKTVVIESADLMTNSAANSLLKLLEEPQNNTILILTTNAVHRLPVTIRSRCQQMHLSTPDYSMTLKWLDSQGVVTDADQLRKISSLTLDAPFAIVNALETNEWQSYQQIQQDFDQLIQQQANPVQLASQWQQLDLVKVMHQLLSTVKARLQQQYLEYADASLTQHYWPIADCIVSTIKLISSSNNYNKTLLIEDFMVSVMRITQTKAANH</sequence>
<accession>A0A2T4CYV6</accession>